<evidence type="ECO:0000256" key="8">
    <source>
        <dbReference type="ARBA" id="ARBA00049204"/>
    </source>
</evidence>
<dbReference type="InterPro" id="IPR019831">
    <property type="entry name" value="Mn/Fe_SOD_N"/>
</dbReference>
<evidence type="ECO:0000256" key="10">
    <source>
        <dbReference type="RuleBase" id="RU000414"/>
    </source>
</evidence>
<evidence type="ECO:0000256" key="6">
    <source>
        <dbReference type="ARBA" id="ARBA00023002"/>
    </source>
</evidence>
<comment type="cofactor">
    <cofactor evidence="1">
        <name>Mn(2+)</name>
        <dbReference type="ChEBI" id="CHEBI:29035"/>
    </cofactor>
</comment>
<accession>A0A9W8CHJ8</accession>
<dbReference type="PANTHER" id="PTHR11404:SF6">
    <property type="entry name" value="SUPEROXIDE DISMUTASE [MN], MITOCHONDRIAL"/>
    <property type="match status" value="1"/>
</dbReference>
<protein>
    <recommendedName>
        <fullName evidence="3 10">Superoxide dismutase</fullName>
        <ecNumber evidence="3 10">1.15.1.1</ecNumber>
    </recommendedName>
</protein>
<dbReference type="SUPFAM" id="SSF54719">
    <property type="entry name" value="Fe,Mn superoxide dismutase (SOD), C-terminal domain"/>
    <property type="match status" value="1"/>
</dbReference>
<evidence type="ECO:0000313" key="13">
    <source>
        <dbReference type="EMBL" id="KAJ1642621.1"/>
    </source>
</evidence>
<dbReference type="EC" id="1.15.1.1" evidence="3 10"/>
<feature type="binding site" evidence="9">
    <location>
        <position position="196"/>
    </location>
    <ligand>
        <name>Mn(2+)</name>
        <dbReference type="ChEBI" id="CHEBI:29035"/>
    </ligand>
</feature>
<dbReference type="Pfam" id="PF00081">
    <property type="entry name" value="Sod_Fe_N"/>
    <property type="match status" value="1"/>
</dbReference>
<dbReference type="Pfam" id="PF02777">
    <property type="entry name" value="Sod_Fe_C"/>
    <property type="match status" value="1"/>
</dbReference>
<evidence type="ECO:0000256" key="2">
    <source>
        <dbReference type="ARBA" id="ARBA00008714"/>
    </source>
</evidence>
<dbReference type="PIRSF" id="PIRSF000349">
    <property type="entry name" value="SODismutase"/>
    <property type="match status" value="1"/>
</dbReference>
<keyword evidence="6 10" id="KW-0560">Oxidoreductase</keyword>
<keyword evidence="5" id="KW-0049">Antioxidant</keyword>
<gene>
    <name evidence="13" type="primary">SOD2</name>
    <name evidence="13" type="ORF">LPJ64_005552</name>
</gene>
<dbReference type="InterPro" id="IPR036314">
    <property type="entry name" value="SOD_C_sf"/>
</dbReference>
<comment type="catalytic activity">
    <reaction evidence="8 10">
        <text>2 superoxide + 2 H(+) = H2O2 + O2</text>
        <dbReference type="Rhea" id="RHEA:20696"/>
        <dbReference type="ChEBI" id="CHEBI:15378"/>
        <dbReference type="ChEBI" id="CHEBI:15379"/>
        <dbReference type="ChEBI" id="CHEBI:16240"/>
        <dbReference type="ChEBI" id="CHEBI:18421"/>
        <dbReference type="EC" id="1.15.1.1"/>
    </reaction>
</comment>
<feature type="domain" description="Manganese/iron superoxide dismutase N-terminal" evidence="11">
    <location>
        <begin position="33"/>
        <end position="113"/>
    </location>
</feature>
<dbReference type="Gene3D" id="1.10.287.990">
    <property type="entry name" value="Fe,Mn superoxide dismutase (SOD) domain"/>
    <property type="match status" value="1"/>
</dbReference>
<dbReference type="Proteomes" id="UP001145021">
    <property type="component" value="Unassembled WGS sequence"/>
</dbReference>
<evidence type="ECO:0000256" key="3">
    <source>
        <dbReference type="ARBA" id="ARBA00012682"/>
    </source>
</evidence>
<dbReference type="InterPro" id="IPR001189">
    <property type="entry name" value="Mn/Fe_SOD"/>
</dbReference>
<name>A0A9W8CHJ8_9FUNG</name>
<evidence type="ECO:0000256" key="4">
    <source>
        <dbReference type="ARBA" id="ARBA00022723"/>
    </source>
</evidence>
<evidence type="ECO:0000256" key="9">
    <source>
        <dbReference type="PIRSR" id="PIRSR000349-1"/>
    </source>
</evidence>
<comment type="caution">
    <text evidence="13">The sequence shown here is derived from an EMBL/GenBank/DDBJ whole genome shotgun (WGS) entry which is preliminary data.</text>
</comment>
<dbReference type="PROSITE" id="PS00088">
    <property type="entry name" value="SOD_MN"/>
    <property type="match status" value="1"/>
</dbReference>
<dbReference type="InterPro" id="IPR050265">
    <property type="entry name" value="Fe/Mn_Superoxide_Dismutase"/>
</dbReference>
<keyword evidence="14" id="KW-1185">Reference proteome</keyword>
<organism evidence="13 14">
    <name type="scientific">Coemansia asiatica</name>
    <dbReference type="NCBI Taxonomy" id="1052880"/>
    <lineage>
        <taxon>Eukaryota</taxon>
        <taxon>Fungi</taxon>
        <taxon>Fungi incertae sedis</taxon>
        <taxon>Zoopagomycota</taxon>
        <taxon>Kickxellomycotina</taxon>
        <taxon>Kickxellomycetes</taxon>
        <taxon>Kickxellales</taxon>
        <taxon>Kickxellaceae</taxon>
        <taxon>Coemansia</taxon>
    </lineage>
</organism>
<feature type="binding site" evidence="9">
    <location>
        <position position="192"/>
    </location>
    <ligand>
        <name>Mn(2+)</name>
        <dbReference type="ChEBI" id="CHEBI:29035"/>
    </ligand>
</feature>
<evidence type="ECO:0000259" key="11">
    <source>
        <dbReference type="Pfam" id="PF00081"/>
    </source>
</evidence>
<dbReference type="InterPro" id="IPR036324">
    <property type="entry name" value="Mn/Fe_SOD_N_sf"/>
</dbReference>
<dbReference type="GO" id="GO:0005739">
    <property type="term" value="C:mitochondrion"/>
    <property type="evidence" value="ECO:0007669"/>
    <property type="project" value="TreeGrafter"/>
</dbReference>
<dbReference type="PANTHER" id="PTHR11404">
    <property type="entry name" value="SUPEROXIDE DISMUTASE 2"/>
    <property type="match status" value="1"/>
</dbReference>
<feature type="binding site" evidence="9">
    <location>
        <position position="106"/>
    </location>
    <ligand>
        <name>Mn(2+)</name>
        <dbReference type="ChEBI" id="CHEBI:29035"/>
    </ligand>
</feature>
<dbReference type="AlphaFoldDB" id="A0A9W8CHJ8"/>
<evidence type="ECO:0000256" key="1">
    <source>
        <dbReference type="ARBA" id="ARBA00001936"/>
    </source>
</evidence>
<dbReference type="PRINTS" id="PR01703">
    <property type="entry name" value="MNSODISMTASE"/>
</dbReference>
<dbReference type="Gene3D" id="3.55.40.20">
    <property type="entry name" value="Iron/manganese superoxide dismutase, C-terminal domain"/>
    <property type="match status" value="1"/>
</dbReference>
<dbReference type="FunFam" id="3.55.40.20:FF:000002">
    <property type="entry name" value="Superoxide dismutase"/>
    <property type="match status" value="1"/>
</dbReference>
<dbReference type="GO" id="GO:0030145">
    <property type="term" value="F:manganese ion binding"/>
    <property type="evidence" value="ECO:0007669"/>
    <property type="project" value="TreeGrafter"/>
</dbReference>
<dbReference type="InterPro" id="IPR019833">
    <property type="entry name" value="Mn/Fe_SOD_BS"/>
</dbReference>
<dbReference type="EMBL" id="JANBOH010000367">
    <property type="protein sequence ID" value="KAJ1642621.1"/>
    <property type="molecule type" value="Genomic_DNA"/>
</dbReference>
<keyword evidence="7" id="KW-0464">Manganese</keyword>
<evidence type="ECO:0000259" key="12">
    <source>
        <dbReference type="Pfam" id="PF02777"/>
    </source>
</evidence>
<proteinExistence type="inferred from homology"/>
<sequence>MLASKIFGRVIQQSGRRASVQNSARSLGSIRGKHTVPDLDYDYNELEPVISAKIMQLHHSKHHATYVSNLNVAEEKLLEAQAKGDVAAQVAVQPMINFNGGGHVNHTIFWKNLIGEKNGGGQLHEGVLKKAIEDQFGSLEQLTKVVNGKTAGIFGSGWGWLTVNQRGELDVITTANQDTPATVGHVPLLGIDAWEHAYYLDYQNVKADYFKNIWRVINWKDVAKRYDEAVAKTKQ</sequence>
<dbReference type="SUPFAM" id="SSF46609">
    <property type="entry name" value="Fe,Mn superoxide dismutase (SOD), N-terminal domain"/>
    <property type="match status" value="1"/>
</dbReference>
<feature type="domain" description="Manganese/iron superoxide dismutase C-terminal" evidence="12">
    <location>
        <begin position="126"/>
        <end position="225"/>
    </location>
</feature>
<reference evidence="13" key="1">
    <citation type="submission" date="2022-07" db="EMBL/GenBank/DDBJ databases">
        <title>Phylogenomic reconstructions and comparative analyses of Kickxellomycotina fungi.</title>
        <authorList>
            <person name="Reynolds N.K."/>
            <person name="Stajich J.E."/>
            <person name="Barry K."/>
            <person name="Grigoriev I.V."/>
            <person name="Crous P."/>
            <person name="Smith M.E."/>
        </authorList>
    </citation>
    <scope>NUCLEOTIDE SEQUENCE</scope>
    <source>
        <strain evidence="13">NBRC 105413</strain>
    </source>
</reference>
<evidence type="ECO:0000313" key="14">
    <source>
        <dbReference type="Proteomes" id="UP001145021"/>
    </source>
</evidence>
<feature type="binding site" evidence="9">
    <location>
        <position position="58"/>
    </location>
    <ligand>
        <name>Mn(2+)</name>
        <dbReference type="ChEBI" id="CHEBI:29035"/>
    </ligand>
</feature>
<keyword evidence="4 9" id="KW-0479">Metal-binding</keyword>
<evidence type="ECO:0000256" key="7">
    <source>
        <dbReference type="ARBA" id="ARBA00023211"/>
    </source>
</evidence>
<dbReference type="InterPro" id="IPR019832">
    <property type="entry name" value="Mn/Fe_SOD_C"/>
</dbReference>
<evidence type="ECO:0000256" key="5">
    <source>
        <dbReference type="ARBA" id="ARBA00022862"/>
    </source>
</evidence>
<comment type="function">
    <text evidence="10">Destroys radicals which are normally produced within the cells and which are toxic to biological systems.</text>
</comment>
<comment type="similarity">
    <text evidence="2 10">Belongs to the iron/manganese superoxide dismutase family.</text>
</comment>
<dbReference type="GO" id="GO:0004784">
    <property type="term" value="F:superoxide dismutase activity"/>
    <property type="evidence" value="ECO:0007669"/>
    <property type="project" value="UniProtKB-EC"/>
</dbReference>
<dbReference type="FunFam" id="1.10.287.990:FF:000001">
    <property type="entry name" value="Superoxide dismutase"/>
    <property type="match status" value="1"/>
</dbReference>